<keyword evidence="1" id="KW-1133">Transmembrane helix</keyword>
<proteinExistence type="predicted"/>
<dbReference type="EMBL" id="CP015106">
    <property type="protein sequence ID" value="ASJ14542.1"/>
    <property type="molecule type" value="Genomic_DNA"/>
</dbReference>
<feature type="transmembrane region" description="Helical" evidence="1">
    <location>
        <begin position="90"/>
        <end position="106"/>
    </location>
</feature>
<dbReference type="KEGG" id="trl:A3L10_05100"/>
<evidence type="ECO:0000313" key="3">
    <source>
        <dbReference type="Proteomes" id="UP000250085"/>
    </source>
</evidence>
<sequence>MAHRFNLNGVPNNATASNGFEGKGAVIKSSAVVTIMKGLVPSLLLGIPLLLAAWMVVQLNELAGALLFITAFTLPLILLRGYFHKNPGKAATFVGVMVVLTLFLRPPSASGPNVYFGLYFATGCGKPEENPWPLNGSADVAYSCYYLTESGVLHVSGMAWEKTWVKLPVTGRVIVLDTPTEEADRAYLAAVERAEKSGYEPVAENQTPKATLLRKGSQCVYIAEMDVLGGGVAVVSARGNCEAVKEFARAIEMALRTLGKVFITRGPIQ</sequence>
<dbReference type="Proteomes" id="UP000250085">
    <property type="component" value="Chromosome"/>
</dbReference>
<name>A0A2Z2N4P5_9EURY</name>
<organism evidence="2 3">
    <name type="scientific">Thermococcus radiotolerans</name>
    <dbReference type="NCBI Taxonomy" id="187880"/>
    <lineage>
        <taxon>Archaea</taxon>
        <taxon>Methanobacteriati</taxon>
        <taxon>Methanobacteriota</taxon>
        <taxon>Thermococci</taxon>
        <taxon>Thermococcales</taxon>
        <taxon>Thermococcaceae</taxon>
        <taxon>Thermococcus</taxon>
    </lineage>
</organism>
<protein>
    <submittedName>
        <fullName evidence="2">Uncharacterized protein</fullName>
    </submittedName>
</protein>
<feature type="transmembrane region" description="Helical" evidence="1">
    <location>
        <begin position="38"/>
        <end position="57"/>
    </location>
</feature>
<keyword evidence="1" id="KW-0812">Transmembrane</keyword>
<feature type="transmembrane region" description="Helical" evidence="1">
    <location>
        <begin position="63"/>
        <end position="83"/>
    </location>
</feature>
<keyword evidence="1" id="KW-0472">Membrane</keyword>
<keyword evidence="3" id="KW-1185">Reference proteome</keyword>
<reference evidence="2 3" key="1">
    <citation type="submission" date="2016-04" db="EMBL/GenBank/DDBJ databases">
        <title>Complete genome sequence of Thermococcus radiotolerans type strain EJ2.</title>
        <authorList>
            <person name="Oger P.M."/>
        </authorList>
    </citation>
    <scope>NUCLEOTIDE SEQUENCE [LARGE SCALE GENOMIC DNA]</scope>
    <source>
        <strain evidence="2 3">EJ2</strain>
    </source>
</reference>
<evidence type="ECO:0000256" key="1">
    <source>
        <dbReference type="SAM" id="Phobius"/>
    </source>
</evidence>
<accession>A0A2Z2N4P5</accession>
<dbReference type="AlphaFoldDB" id="A0A2Z2N4P5"/>
<gene>
    <name evidence="2" type="ORF">A3L10_05100</name>
</gene>
<evidence type="ECO:0000313" key="2">
    <source>
        <dbReference type="EMBL" id="ASJ14542.1"/>
    </source>
</evidence>